<keyword evidence="1" id="KW-1133">Transmembrane helix</keyword>
<evidence type="ECO:0000313" key="2">
    <source>
        <dbReference type="EMBL" id="KAF5456102.1"/>
    </source>
</evidence>
<evidence type="ECO:0000313" key="3">
    <source>
        <dbReference type="Proteomes" id="UP000619265"/>
    </source>
</evidence>
<dbReference type="Gramene" id="Jr11_23150_p2">
    <property type="protein sequence ID" value="cds.Jr11_23150_p2"/>
    <property type="gene ID" value="Jr11_23150"/>
</dbReference>
<comment type="caution">
    <text evidence="2">The sequence shown here is derived from an EMBL/GenBank/DDBJ whole genome shotgun (WGS) entry which is preliminary data.</text>
</comment>
<evidence type="ECO:0000256" key="1">
    <source>
        <dbReference type="SAM" id="Phobius"/>
    </source>
</evidence>
<keyword evidence="1" id="KW-0812">Transmembrane</keyword>
<feature type="transmembrane region" description="Helical" evidence="1">
    <location>
        <begin position="50"/>
        <end position="68"/>
    </location>
</feature>
<dbReference type="AlphaFoldDB" id="A0A833UFC0"/>
<dbReference type="EMBL" id="LIHL02000011">
    <property type="protein sequence ID" value="KAF5456102.1"/>
    <property type="molecule type" value="Genomic_DNA"/>
</dbReference>
<proteinExistence type="predicted"/>
<organism evidence="2 3">
    <name type="scientific">Juglans regia</name>
    <name type="common">English walnut</name>
    <dbReference type="NCBI Taxonomy" id="51240"/>
    <lineage>
        <taxon>Eukaryota</taxon>
        <taxon>Viridiplantae</taxon>
        <taxon>Streptophyta</taxon>
        <taxon>Embryophyta</taxon>
        <taxon>Tracheophyta</taxon>
        <taxon>Spermatophyta</taxon>
        <taxon>Magnoliopsida</taxon>
        <taxon>eudicotyledons</taxon>
        <taxon>Gunneridae</taxon>
        <taxon>Pentapetalae</taxon>
        <taxon>rosids</taxon>
        <taxon>fabids</taxon>
        <taxon>Fagales</taxon>
        <taxon>Juglandaceae</taxon>
        <taxon>Juglans</taxon>
    </lineage>
</organism>
<dbReference type="Proteomes" id="UP000619265">
    <property type="component" value="Unassembled WGS sequence"/>
</dbReference>
<reference evidence="2" key="1">
    <citation type="submission" date="2015-10" db="EMBL/GenBank/DDBJ databases">
        <authorList>
            <person name="Martinez-Garcia P.J."/>
            <person name="Crepeau M.W."/>
            <person name="Puiu D."/>
            <person name="Gonzalez-Ibeas D."/>
            <person name="Whalen J."/>
            <person name="Stevens K."/>
            <person name="Paul R."/>
            <person name="Butterfield T."/>
            <person name="Britton M."/>
            <person name="Reagan R."/>
            <person name="Chakraborty S."/>
            <person name="Walawage S.L."/>
            <person name="Vasquez-Gross H.A."/>
            <person name="Cardeno C."/>
            <person name="Famula R."/>
            <person name="Pratt K."/>
            <person name="Kuruganti S."/>
            <person name="Aradhya M.K."/>
            <person name="Leslie C.A."/>
            <person name="Dandekar A.M."/>
            <person name="Salzberg S.L."/>
            <person name="Wegrzyn J.L."/>
            <person name="Langley C.H."/>
            <person name="Neale D.B."/>
        </authorList>
    </citation>
    <scope>NUCLEOTIDE SEQUENCE</scope>
    <source>
        <tissue evidence="2">Leaves</tissue>
    </source>
</reference>
<sequence>MMRISIRMIEGKALFLVSFPLPRVCAFEDARQHVYVPSKLSLFCFRGLTVLPQVLLSLLATVFYGMGGRSGEGSEWQRPASCSSLPLSSADQLLCGLSFVKNRTN</sequence>
<protein>
    <submittedName>
        <fullName evidence="2">Uncharacterized protein</fullName>
    </submittedName>
</protein>
<accession>A0A833UFC0</accession>
<reference evidence="2" key="2">
    <citation type="submission" date="2020-03" db="EMBL/GenBank/DDBJ databases">
        <title>Walnut 2.0.</title>
        <authorList>
            <person name="Marrano A."/>
            <person name="Britton M."/>
            <person name="Zimin A.V."/>
            <person name="Zaini P.A."/>
            <person name="Workman R."/>
            <person name="Puiu D."/>
            <person name="Bianco L."/>
            <person name="Allen B.J."/>
            <person name="Troggio M."/>
            <person name="Leslie C.A."/>
            <person name="Timp W."/>
            <person name="Dendekar A."/>
            <person name="Salzberg S.L."/>
            <person name="Neale D.B."/>
        </authorList>
    </citation>
    <scope>NUCLEOTIDE SEQUENCE</scope>
    <source>
        <tissue evidence="2">Leaves</tissue>
    </source>
</reference>
<keyword evidence="1" id="KW-0472">Membrane</keyword>
<name>A0A833UFC0_JUGRE</name>
<gene>
    <name evidence="2" type="ORF">F2P56_025613</name>
</gene>